<keyword evidence="1" id="KW-0732">Signal</keyword>
<evidence type="ECO:0000313" key="2">
    <source>
        <dbReference type="EMBL" id="RAL24676.1"/>
    </source>
</evidence>
<sequence length="649" mass="69518">MFRQPLTWTFTLTATAALTLSVTACKSTLPDESPAETTTAAVNLSELAAHEQVGYLLPSDTMVVAGYHIELFREFRQTSPVPQNLARSLVLDLPLVVDILTHDEGPEPLAGLNPEGTLYLATSRAGFEPAIDSLRVGSPELLATAELGLPETFHLRALLPVSDAEAALTQIQNAQLTNIRAVSRGDFLVIDFAAGIIEPDVIAWDESSPITEGLPDTASAAWSAFASRNAPFALYAPIEGLFDQLALIELSSTLLAPRTATEQAQMKAIYASELSQIAQEFSFDSPEVAESEDLALILSFSQSSLTLDAVASLTEYGQSLVDALAQAAPMRARTGARPVLDLRFGLDLSAAIAKHTTPRWADDVQGMDDASFARMLEGQTRDSAWGFPLGVIRSPITGYALFDRFLGQHTTPAEFALVRGFWMQILDARDSELVTALSLNLPADAPQASFEDFAKVALRPLGEPLEMNVVERAQGIEFQASTAAPVDSIFASQDISVEPGLDLYLNLERTFSLMQSIQGEGGLNPMQMMIFGAIASSGLTEVFTHASFAPGQGLVRLQWGGGSLKLPPPVDGARAPRALNAADPCLFTAREWSILGLSEFSALRDPATEAPALAQELSGALDALAAQCTDPSARERVSTLAEDWRVMTP</sequence>
<dbReference type="EMBL" id="QHKO01000001">
    <property type="protein sequence ID" value="RAL24676.1"/>
    <property type="molecule type" value="Genomic_DNA"/>
</dbReference>
<name>A0A328CAL9_9DELT</name>
<dbReference type="AlphaFoldDB" id="A0A328CAL9"/>
<proteinExistence type="predicted"/>
<keyword evidence="3" id="KW-1185">Reference proteome</keyword>
<feature type="signal peptide" evidence="1">
    <location>
        <begin position="1"/>
        <end position="26"/>
    </location>
</feature>
<organism evidence="2 3">
    <name type="scientific">Lujinxingia litoralis</name>
    <dbReference type="NCBI Taxonomy" id="2211119"/>
    <lineage>
        <taxon>Bacteria</taxon>
        <taxon>Deltaproteobacteria</taxon>
        <taxon>Bradymonadales</taxon>
        <taxon>Lujinxingiaceae</taxon>
        <taxon>Lujinxingia</taxon>
    </lineage>
</organism>
<dbReference type="PROSITE" id="PS51257">
    <property type="entry name" value="PROKAR_LIPOPROTEIN"/>
    <property type="match status" value="1"/>
</dbReference>
<evidence type="ECO:0000256" key="1">
    <source>
        <dbReference type="SAM" id="SignalP"/>
    </source>
</evidence>
<comment type="caution">
    <text evidence="2">The sequence shown here is derived from an EMBL/GenBank/DDBJ whole genome shotgun (WGS) entry which is preliminary data.</text>
</comment>
<dbReference type="RefSeq" id="WP_111727848.1">
    <property type="nucleotide sequence ID" value="NZ_QHKO01000001.1"/>
</dbReference>
<protein>
    <recommendedName>
        <fullName evidence="4">DUF3352 domain-containing protein</fullName>
    </recommendedName>
</protein>
<gene>
    <name evidence="2" type="ORF">DL240_00255</name>
</gene>
<evidence type="ECO:0008006" key="4">
    <source>
        <dbReference type="Google" id="ProtNLM"/>
    </source>
</evidence>
<evidence type="ECO:0000313" key="3">
    <source>
        <dbReference type="Proteomes" id="UP000249169"/>
    </source>
</evidence>
<feature type="chain" id="PRO_5016383519" description="DUF3352 domain-containing protein" evidence="1">
    <location>
        <begin position="27"/>
        <end position="649"/>
    </location>
</feature>
<dbReference type="Proteomes" id="UP000249169">
    <property type="component" value="Unassembled WGS sequence"/>
</dbReference>
<accession>A0A328CAL9</accession>
<dbReference type="OrthoDB" id="5480756at2"/>
<reference evidence="2 3" key="1">
    <citation type="submission" date="2018-05" db="EMBL/GenBank/DDBJ databases">
        <title>Lujinxingia marina gen. nov. sp. nov., a new facultative anaerobic member of the class Deltaproteobacteria, and proposal of Lujinxingaceae fam. nov.</title>
        <authorList>
            <person name="Li C.-M."/>
        </authorList>
    </citation>
    <scope>NUCLEOTIDE SEQUENCE [LARGE SCALE GENOMIC DNA]</scope>
    <source>
        <strain evidence="2 3">B210</strain>
    </source>
</reference>